<dbReference type="EMBL" id="CP011112">
    <property type="protein sequence ID" value="AKU15125.1"/>
    <property type="molecule type" value="Genomic_DNA"/>
</dbReference>
<dbReference type="PROSITE" id="PS51903">
    <property type="entry name" value="CLP_R"/>
    <property type="match status" value="1"/>
</dbReference>
<dbReference type="InterPro" id="IPR036628">
    <property type="entry name" value="Clp_N_dom_sf"/>
</dbReference>
<evidence type="ECO:0008006" key="7">
    <source>
        <dbReference type="Google" id="ProtNLM"/>
    </source>
</evidence>
<dbReference type="InterPro" id="IPR009061">
    <property type="entry name" value="DNA-bd_dom_put_sf"/>
</dbReference>
<dbReference type="Pfam" id="PF13411">
    <property type="entry name" value="MerR_1"/>
    <property type="match status" value="1"/>
</dbReference>
<evidence type="ECO:0000313" key="5">
    <source>
        <dbReference type="EMBL" id="AKU15125.1"/>
    </source>
</evidence>
<evidence type="ECO:0000256" key="1">
    <source>
        <dbReference type="ARBA" id="ARBA00023125"/>
    </source>
</evidence>
<dbReference type="InterPro" id="IPR000551">
    <property type="entry name" value="MerR-type_HTH_dom"/>
</dbReference>
<dbReference type="KEGG" id="lmoi:VV02_03350"/>
<dbReference type="PROSITE" id="PS50937">
    <property type="entry name" value="HTH_MERR_2"/>
    <property type="match status" value="1"/>
</dbReference>
<keyword evidence="6" id="KW-1185">Reference proteome</keyword>
<dbReference type="RefSeq" id="WP_052589809.1">
    <property type="nucleotide sequence ID" value="NZ_CP011112.1"/>
</dbReference>
<keyword evidence="2" id="KW-0677">Repeat</keyword>
<dbReference type="Proteomes" id="UP000066480">
    <property type="component" value="Chromosome"/>
</dbReference>
<organism evidence="5 6">
    <name type="scientific">Luteipulveratus mongoliensis</name>
    <dbReference type="NCBI Taxonomy" id="571913"/>
    <lineage>
        <taxon>Bacteria</taxon>
        <taxon>Bacillati</taxon>
        <taxon>Actinomycetota</taxon>
        <taxon>Actinomycetes</taxon>
        <taxon>Micrococcales</taxon>
        <taxon>Dermacoccaceae</taxon>
        <taxon>Luteipulveratus</taxon>
    </lineage>
</organism>
<dbReference type="SUPFAM" id="SSF81923">
    <property type="entry name" value="Double Clp-N motif"/>
    <property type="match status" value="1"/>
</dbReference>
<dbReference type="CDD" id="cd01107">
    <property type="entry name" value="HTH_BmrR"/>
    <property type="match status" value="1"/>
</dbReference>
<reference evidence="5 6" key="1">
    <citation type="submission" date="2015-03" db="EMBL/GenBank/DDBJ databases">
        <title>Luteipulveratus halotolerans sp. nov., a novel actinobacterium (Dermacoccaceae) from Sarawak, Malaysia.</title>
        <authorList>
            <person name="Juboi H."/>
            <person name="Basik A."/>
            <person name="Shamsul S.S."/>
            <person name="Arnold P."/>
            <person name="Schmitt E.K."/>
            <person name="Sanglier J.-J."/>
            <person name="Yeo T."/>
        </authorList>
    </citation>
    <scope>NUCLEOTIDE SEQUENCE [LARGE SCALE GENOMIC DNA]</scope>
    <source>
        <strain evidence="5 6">MN07-A0370</strain>
    </source>
</reference>
<evidence type="ECO:0000256" key="2">
    <source>
        <dbReference type="PROSITE-ProRule" id="PRU01251"/>
    </source>
</evidence>
<dbReference type="Pfam" id="PF02861">
    <property type="entry name" value="Clp_N"/>
    <property type="match status" value="1"/>
</dbReference>
<dbReference type="STRING" id="571913.VV02_03350"/>
<gene>
    <name evidence="5" type="ORF">VV02_03350</name>
</gene>
<dbReference type="PANTHER" id="PTHR30204">
    <property type="entry name" value="REDOX-CYCLING DRUG-SENSING TRANSCRIPTIONAL ACTIVATOR SOXR"/>
    <property type="match status" value="1"/>
</dbReference>
<dbReference type="GO" id="GO:0003677">
    <property type="term" value="F:DNA binding"/>
    <property type="evidence" value="ECO:0007669"/>
    <property type="project" value="UniProtKB-KW"/>
</dbReference>
<name>A0A0K1JEU0_9MICO</name>
<dbReference type="InterPro" id="IPR004176">
    <property type="entry name" value="Clp_R_N"/>
</dbReference>
<proteinExistence type="predicted"/>
<dbReference type="GO" id="GO:0003700">
    <property type="term" value="F:DNA-binding transcription factor activity"/>
    <property type="evidence" value="ECO:0007669"/>
    <property type="project" value="InterPro"/>
</dbReference>
<dbReference type="PANTHER" id="PTHR30204:SF97">
    <property type="entry name" value="MERR FAMILY REGULATORY PROTEIN"/>
    <property type="match status" value="1"/>
</dbReference>
<keyword evidence="1" id="KW-0238">DNA-binding</keyword>
<dbReference type="AlphaFoldDB" id="A0A0K1JEU0"/>
<dbReference type="SMART" id="SM00422">
    <property type="entry name" value="HTH_MERR"/>
    <property type="match status" value="1"/>
</dbReference>
<dbReference type="InterPro" id="IPR047057">
    <property type="entry name" value="MerR_fam"/>
</dbReference>
<protein>
    <recommendedName>
        <fullName evidence="7">MerR family transcriptional regulator</fullName>
    </recommendedName>
</protein>
<dbReference type="SUPFAM" id="SSF46955">
    <property type="entry name" value="Putative DNA-binding domain"/>
    <property type="match status" value="1"/>
</dbReference>
<dbReference type="PATRIC" id="fig|571913.6.peg.685"/>
<dbReference type="Gene3D" id="1.10.1780.10">
    <property type="entry name" value="Clp, N-terminal domain"/>
    <property type="match status" value="1"/>
</dbReference>
<dbReference type="Gene3D" id="1.10.1660.10">
    <property type="match status" value="1"/>
</dbReference>
<feature type="domain" description="Clp R" evidence="4">
    <location>
        <begin position="197"/>
        <end position="341"/>
    </location>
</feature>
<sequence>MLSIGEFARASGLTAKALRLYDELELLTPAEVNPSNGYRYYAPEQVEQARLVARLRSAGVPLPRIAAIIGASTPEAAAGEVLSYWRHVEAHTASTREVLTSLVALLRGQDNTMTSSPTLNVSLADLIARLYEELPDADDLARVSEARQRADSLSDLGEQLVDHFVREAKQGGASWNEISEALGGTTATQRHRSPNAFERFTKLNRHCIMLAQESARSYKHELIGTEHMLLGLLDEPKGLAYDVLTSKGRSEQDLRTAIEDAMPPAGTTTLLGHIAFGPDSKEAIEQALHASSDLGHNWVGTEHTLLGLIRVEESLAARILHNLGFTSDDLHALITTEITKRWPKPVG</sequence>
<evidence type="ECO:0000259" key="4">
    <source>
        <dbReference type="PROSITE" id="PS51903"/>
    </source>
</evidence>
<accession>A0A0K1JEU0</accession>
<feature type="domain" description="HTH merR-type" evidence="3">
    <location>
        <begin position="1"/>
        <end position="71"/>
    </location>
</feature>
<evidence type="ECO:0000259" key="3">
    <source>
        <dbReference type="PROSITE" id="PS50937"/>
    </source>
</evidence>
<evidence type="ECO:0000313" key="6">
    <source>
        <dbReference type="Proteomes" id="UP000066480"/>
    </source>
</evidence>